<sequence length="113" mass="12830">MVQIGSAYRQSQIPPLISSTRRCFSHDKTTFVGYTDRLHSNRFTVGKNDFVVLDIILDIIHSDIFHIDFVPSDFVPISNLTFRSSHSDLTFRSDLAFRLSHSDLTLGSDLAQI</sequence>
<proteinExistence type="predicted"/>
<dbReference type="VEuPathDB" id="FungiDB:YALI1_E21555g"/>
<protein>
    <submittedName>
        <fullName evidence="1">Uncharacterized protein</fullName>
    </submittedName>
</protein>
<dbReference type="GeneID" id="94583648"/>
<evidence type="ECO:0000313" key="2">
    <source>
        <dbReference type="Proteomes" id="UP000182444"/>
    </source>
</evidence>
<dbReference type="RefSeq" id="XP_068139144.1">
    <property type="nucleotide sequence ID" value="XM_068283043.1"/>
</dbReference>
<gene>
    <name evidence="1" type="ORF">YALI1_E21555g</name>
</gene>
<name>A0A1D8NJ08_YARLL</name>
<dbReference type="AlphaFoldDB" id="A0A1D8NJ08"/>
<organism evidence="1 2">
    <name type="scientific">Yarrowia lipolytica</name>
    <name type="common">Candida lipolytica</name>
    <dbReference type="NCBI Taxonomy" id="4952"/>
    <lineage>
        <taxon>Eukaryota</taxon>
        <taxon>Fungi</taxon>
        <taxon>Dikarya</taxon>
        <taxon>Ascomycota</taxon>
        <taxon>Saccharomycotina</taxon>
        <taxon>Dipodascomycetes</taxon>
        <taxon>Dipodascales</taxon>
        <taxon>Dipodascales incertae sedis</taxon>
        <taxon>Yarrowia</taxon>
    </lineage>
</organism>
<reference evidence="1 2" key="1">
    <citation type="journal article" date="2016" name="PLoS ONE">
        <title>Sequence Assembly of Yarrowia lipolytica Strain W29/CLIB89 Shows Transposable Element Diversity.</title>
        <authorList>
            <person name="Magnan C."/>
            <person name="Yu J."/>
            <person name="Chang I."/>
            <person name="Jahn E."/>
            <person name="Kanomata Y."/>
            <person name="Wu J."/>
            <person name="Zeller M."/>
            <person name="Oakes M."/>
            <person name="Baldi P."/>
            <person name="Sandmeyer S."/>
        </authorList>
    </citation>
    <scope>NUCLEOTIDE SEQUENCE [LARGE SCALE GENOMIC DNA]</scope>
    <source>
        <strain evidence="2">CLIB89(W29)</strain>
    </source>
</reference>
<dbReference type="Proteomes" id="UP000182444">
    <property type="component" value="Chromosome 1E"/>
</dbReference>
<evidence type="ECO:0000313" key="1">
    <source>
        <dbReference type="EMBL" id="AOW05587.1"/>
    </source>
</evidence>
<dbReference type="EMBL" id="CP017557">
    <property type="protein sequence ID" value="AOW05587.1"/>
    <property type="molecule type" value="Genomic_DNA"/>
</dbReference>
<accession>A0A1D8NJ08</accession>